<dbReference type="EMBL" id="HG718748">
    <property type="protein sequence ID" value="CDJ55921.1"/>
    <property type="molecule type" value="Genomic_DNA"/>
</dbReference>
<accession>U6LVY0</accession>
<reference evidence="2" key="2">
    <citation type="submission" date="2013-10" db="EMBL/GenBank/DDBJ databases">
        <authorList>
            <person name="Aslett M."/>
        </authorList>
    </citation>
    <scope>NUCLEOTIDE SEQUENCE [LARGE SCALE GENOMIC DNA]</scope>
    <source>
        <strain evidence="2">Weybridge</strain>
    </source>
</reference>
<name>U6LVY0_EIMMA</name>
<organism evidence="2 3">
    <name type="scientific">Eimeria maxima</name>
    <name type="common">Coccidian parasite</name>
    <dbReference type="NCBI Taxonomy" id="5804"/>
    <lineage>
        <taxon>Eukaryota</taxon>
        <taxon>Sar</taxon>
        <taxon>Alveolata</taxon>
        <taxon>Apicomplexa</taxon>
        <taxon>Conoidasida</taxon>
        <taxon>Coccidia</taxon>
        <taxon>Eucoccidiorida</taxon>
        <taxon>Eimeriorina</taxon>
        <taxon>Eimeriidae</taxon>
        <taxon>Eimeria</taxon>
    </lineage>
</organism>
<proteinExistence type="predicted"/>
<sequence>MTPEEVPQGSSPHRVVQSSTEGGEELPDKDSSGSFPQQGDAAAVDNPEPLTTSQDLAEASGDPPSVYLKTAEASGGEGQDGLEEQPKDANMGNDEEGDARLEGNDQEKYSSGDIRIHIASGLDGIMGVLVRKQNLKRMGLLEGEDSACVLSPFKSFSKRAILQEITKKGKDSDWAEHKAIIKAYPLEDVLLVRDEAGSYGANYLMPFTEIAFKAVHEAITTASAEASAARGEAESKKRQDLEMEAKKRLRDENADIPLTPRDWQSETADMTANEIEGMTIKAKRPLLKQTFLKRAEELGCIASYQPFADRVLSLKTLKDTLSVDIKQELDFGVQAVPSMRDAWSQAAGDAMNSVEIQHDSNSLTLFQLLADVPISSRIEEALQQNETVDILKDDLSQMETTVSASVQEPEEGLKEVFTFTDLSYSKNKLISFIRWIPEYADTAFGLHITAIRYPPTLSKNAIY</sequence>
<evidence type="ECO:0000313" key="3">
    <source>
        <dbReference type="Proteomes" id="UP000030763"/>
    </source>
</evidence>
<keyword evidence="3" id="KW-1185">Reference proteome</keyword>
<dbReference type="AlphaFoldDB" id="U6LVY0"/>
<feature type="compositionally biased region" description="Polar residues" evidence="1">
    <location>
        <begin position="8"/>
        <end position="21"/>
    </location>
</feature>
<feature type="compositionally biased region" description="Basic and acidic residues" evidence="1">
    <location>
        <begin position="98"/>
        <end position="108"/>
    </location>
</feature>
<reference evidence="2" key="1">
    <citation type="submission" date="2013-10" db="EMBL/GenBank/DDBJ databases">
        <title>Genomic analysis of the causative agents of coccidiosis in chickens.</title>
        <authorList>
            <person name="Reid A.J."/>
            <person name="Blake D."/>
            <person name="Billington K."/>
            <person name="Browne H."/>
            <person name="Dunn M."/>
            <person name="Hung S."/>
            <person name="Kawahara F."/>
            <person name="Miranda-Saavedra D."/>
            <person name="Mourier T."/>
            <person name="Nagra H."/>
            <person name="Otto T.D."/>
            <person name="Rawlings N."/>
            <person name="Sanchez A."/>
            <person name="Sanders M."/>
            <person name="Subramaniam C."/>
            <person name="Tay Y."/>
            <person name="Dear P."/>
            <person name="Doerig C."/>
            <person name="Gruber A."/>
            <person name="Parkinson J."/>
            <person name="Shirley M."/>
            <person name="Wan K.L."/>
            <person name="Berriman M."/>
            <person name="Tomley F."/>
            <person name="Pain A."/>
        </authorList>
    </citation>
    <scope>NUCLEOTIDE SEQUENCE [LARGE SCALE GENOMIC DNA]</scope>
    <source>
        <strain evidence="2">Weybridge</strain>
    </source>
</reference>
<evidence type="ECO:0000256" key="1">
    <source>
        <dbReference type="SAM" id="MobiDB-lite"/>
    </source>
</evidence>
<dbReference type="RefSeq" id="XP_013332571.1">
    <property type="nucleotide sequence ID" value="XM_013477117.1"/>
</dbReference>
<gene>
    <name evidence="2" type="ORF">EMWEY_00000030</name>
</gene>
<protein>
    <submittedName>
        <fullName evidence="2">Hypothtetical protein, conserved, putative</fullName>
    </submittedName>
</protein>
<dbReference type="OrthoDB" id="366230at2759"/>
<dbReference type="Proteomes" id="UP000030763">
    <property type="component" value="Unassembled WGS sequence"/>
</dbReference>
<dbReference type="VEuPathDB" id="ToxoDB:EMWEY_00000030"/>
<dbReference type="GeneID" id="25333989"/>
<feature type="region of interest" description="Disordered" evidence="1">
    <location>
        <begin position="1"/>
        <end position="108"/>
    </location>
</feature>
<evidence type="ECO:0000313" key="2">
    <source>
        <dbReference type="EMBL" id="CDJ55921.1"/>
    </source>
</evidence>